<dbReference type="SUPFAM" id="SSF53335">
    <property type="entry name" value="S-adenosyl-L-methionine-dependent methyltransferases"/>
    <property type="match status" value="1"/>
</dbReference>
<gene>
    <name evidence="4" type="ORF">PPERSA_12881</name>
</gene>
<dbReference type="Gene3D" id="3.40.50.12760">
    <property type="match status" value="1"/>
</dbReference>
<feature type="domain" description="Ribosomal RNA methyltransferase FtsJ" evidence="3">
    <location>
        <begin position="236"/>
        <end position="467"/>
    </location>
</feature>
<dbReference type="InParanoid" id="A0A0V0Q844"/>
<sequence length="587" mass="70542">MNKQNHSNSGSFSISRSRSRENTQSQQNKQNSYKNEDEEMELNSIIKQDKIKNRRENRQGARNNDKHSHISRYHKEERRRRNYERGDDRRNNSYYNKYDSKREKREKREKKRDYYDIERKKRFEGKLVQLPEPYSVWLKQEDQELSQSYKKNVQFLEEDKEHPECNLQVGDIQELNAFKDKLDDVQDWNKYRFFQHDFELVDIQRTEETQQKRYALGVVDYGTRPGQQKPVFSGTYFKLWEILSQFDVLKNQANKPLTIGSIASGPGGFIQCLIDFRNKEYQKYLEKEDDMTLDERKDSQVNFWTKDKHVAITEKMLDDDKFIADWDFAKAKKYFELMDKFKYDIKLSYGTGDGNILVKENQDYFQQKDLQNEKCQLVTSDGGVQVTRRNYNFYELASAKIFFAESLLAMKIQEKGGVFILKIFDSVYDVTLQVMQLLCVHYKSVRIVKPLISREASSERYLLCEGFLGIEQEQIEILEEILEEWRETETKVEDYLGNQKKVKNILDFDENDEEFSIWRKEMFYYNLKDSNEDCFKRQISKINEGIDLVQQTKEKGESWLRDYKKKRVKEQEIKSASWCEQYNIPYY</sequence>
<dbReference type="InterPro" id="IPR002877">
    <property type="entry name" value="RNA_MeTrfase_FtsJ_dom"/>
</dbReference>
<dbReference type="GO" id="GO:0005634">
    <property type="term" value="C:nucleus"/>
    <property type="evidence" value="ECO:0007669"/>
    <property type="project" value="UniProtKB-SubCell"/>
</dbReference>
<dbReference type="GO" id="GO:0016556">
    <property type="term" value="P:mRNA modification"/>
    <property type="evidence" value="ECO:0007669"/>
    <property type="project" value="UniProtKB-UniRule"/>
</dbReference>
<keyword evidence="1" id="KW-0808">Transferase</keyword>
<comment type="caution">
    <text evidence="4">The sequence shown here is derived from an EMBL/GenBank/DDBJ whole genome shotgun (WGS) entry which is preliminary data.</text>
</comment>
<dbReference type="Pfam" id="PF01728">
    <property type="entry name" value="FtsJ"/>
    <property type="match status" value="1"/>
</dbReference>
<comment type="catalytic activity">
    <reaction evidence="1">
        <text>a 5'-end (N(7)-methyl 5'-triphosphoguanosine)-ribonucleoside in mRNA + S-adenosyl-L-methionine = a 5'-end (N(7)-methyl 5'-triphosphoguanosine)-(2'-O-methyl-ribonucleoside) in mRNA + S-adenosyl-L-homocysteine + H(+)</text>
        <dbReference type="Rhea" id="RHEA:67020"/>
        <dbReference type="Rhea" id="RHEA-COMP:17167"/>
        <dbReference type="Rhea" id="RHEA-COMP:17168"/>
        <dbReference type="ChEBI" id="CHEBI:15378"/>
        <dbReference type="ChEBI" id="CHEBI:57856"/>
        <dbReference type="ChEBI" id="CHEBI:59789"/>
        <dbReference type="ChEBI" id="CHEBI:156461"/>
        <dbReference type="ChEBI" id="CHEBI:167609"/>
        <dbReference type="EC" id="2.1.1.57"/>
    </reaction>
</comment>
<name>A0A0V0Q844_PSEPJ</name>
<reference evidence="4 5" key="1">
    <citation type="journal article" date="2015" name="Sci. Rep.">
        <title>Genome of the facultative scuticociliatosis pathogen Pseudocohnilembus persalinus provides insight into its virulence through horizontal gene transfer.</title>
        <authorList>
            <person name="Xiong J."/>
            <person name="Wang G."/>
            <person name="Cheng J."/>
            <person name="Tian M."/>
            <person name="Pan X."/>
            <person name="Warren A."/>
            <person name="Jiang C."/>
            <person name="Yuan D."/>
            <person name="Miao W."/>
        </authorList>
    </citation>
    <scope>NUCLEOTIDE SEQUENCE [LARGE SCALE GENOMIC DNA]</scope>
    <source>
        <strain evidence="4">36N120E</strain>
    </source>
</reference>
<dbReference type="AlphaFoldDB" id="A0A0V0Q844"/>
<keyword evidence="1" id="KW-0506">mRNA capping</keyword>
<dbReference type="Proteomes" id="UP000054937">
    <property type="component" value="Unassembled WGS sequence"/>
</dbReference>
<comment type="function">
    <text evidence="1">S-adenosyl-L-methionine-dependent methyltransferase that mediates RNA cap1 2'-O-ribose methylation to the 5'-cap structure of RNAs. Methylates the ribose of the first nucleotide of a m(7)GpppG-capped mRNA to produce m(7)GpppNmp (cap1).</text>
</comment>
<feature type="compositionally biased region" description="Basic and acidic residues" evidence="2">
    <location>
        <begin position="47"/>
        <end position="76"/>
    </location>
</feature>
<protein>
    <recommendedName>
        <fullName evidence="1">Cap-specific mRNA (nucleoside-2'-O-)-methyltransferase 1</fullName>
        <ecNumber evidence="1">2.1.1.57</ecNumber>
    </recommendedName>
    <alternativeName>
        <fullName evidence="1">Cap1 2'O-ribose methyltransferase 1</fullName>
    </alternativeName>
</protein>
<dbReference type="PANTHER" id="PTHR16121:SF0">
    <property type="entry name" value="CAP-SPECIFIC MRNA (NUCLEOSIDE-2'-O-)-METHYLTRANSFERASE 1"/>
    <property type="match status" value="1"/>
</dbReference>
<keyword evidence="5" id="KW-1185">Reference proteome</keyword>
<proteinExistence type="predicted"/>
<keyword evidence="1" id="KW-0507">mRNA processing</keyword>
<dbReference type="EMBL" id="LDAU01000251">
    <property type="protein sequence ID" value="KRW98402.1"/>
    <property type="molecule type" value="Genomic_DNA"/>
</dbReference>
<dbReference type="PANTHER" id="PTHR16121">
    <property type="entry name" value="CAP-SPECIFIC MRNA (NUCLEOSIDE-2'-O-)-METHYLTRANSFERASE 1-RELATED"/>
    <property type="match status" value="1"/>
</dbReference>
<evidence type="ECO:0000313" key="4">
    <source>
        <dbReference type="EMBL" id="KRW98402.1"/>
    </source>
</evidence>
<keyword evidence="1" id="KW-0949">S-adenosyl-L-methionine</keyword>
<evidence type="ECO:0000313" key="5">
    <source>
        <dbReference type="Proteomes" id="UP000054937"/>
    </source>
</evidence>
<dbReference type="GO" id="GO:0004483">
    <property type="term" value="F:methyltransferase cap1 activity"/>
    <property type="evidence" value="ECO:0007669"/>
    <property type="project" value="UniProtKB-UniRule"/>
</dbReference>
<comment type="subcellular location">
    <subcellularLocation>
        <location evidence="1">Nucleus</location>
    </subcellularLocation>
</comment>
<evidence type="ECO:0000256" key="1">
    <source>
        <dbReference type="RuleBase" id="RU368012"/>
    </source>
</evidence>
<evidence type="ECO:0000256" key="2">
    <source>
        <dbReference type="SAM" id="MobiDB-lite"/>
    </source>
</evidence>
<feature type="region of interest" description="Disordered" evidence="2">
    <location>
        <begin position="1"/>
        <end position="110"/>
    </location>
</feature>
<dbReference type="OrthoDB" id="10251234at2759"/>
<dbReference type="EC" id="2.1.1.57" evidence="1"/>
<dbReference type="GO" id="GO:0032259">
    <property type="term" value="P:methylation"/>
    <property type="evidence" value="ECO:0007669"/>
    <property type="project" value="UniProtKB-KW"/>
</dbReference>
<keyword evidence="1" id="KW-0489">Methyltransferase</keyword>
<dbReference type="InterPro" id="IPR050851">
    <property type="entry name" value="mRNA_Cap_2O-Ribose_MeTrfase"/>
</dbReference>
<feature type="compositionally biased region" description="Low complexity" evidence="2">
    <location>
        <begin position="7"/>
        <end position="33"/>
    </location>
</feature>
<dbReference type="GO" id="GO:0005737">
    <property type="term" value="C:cytoplasm"/>
    <property type="evidence" value="ECO:0007669"/>
    <property type="project" value="TreeGrafter"/>
</dbReference>
<dbReference type="GO" id="GO:0003676">
    <property type="term" value="F:nucleic acid binding"/>
    <property type="evidence" value="ECO:0007669"/>
    <property type="project" value="UniProtKB-UniRule"/>
</dbReference>
<dbReference type="InterPro" id="IPR029063">
    <property type="entry name" value="SAM-dependent_MTases_sf"/>
</dbReference>
<keyword evidence="1" id="KW-0539">Nucleus</keyword>
<evidence type="ECO:0000259" key="3">
    <source>
        <dbReference type="Pfam" id="PF01728"/>
    </source>
</evidence>
<dbReference type="GO" id="GO:0006370">
    <property type="term" value="P:7-methylguanosine mRNA capping"/>
    <property type="evidence" value="ECO:0007669"/>
    <property type="project" value="UniProtKB-UniRule"/>
</dbReference>
<organism evidence="4 5">
    <name type="scientific">Pseudocohnilembus persalinus</name>
    <name type="common">Ciliate</name>
    <dbReference type="NCBI Taxonomy" id="266149"/>
    <lineage>
        <taxon>Eukaryota</taxon>
        <taxon>Sar</taxon>
        <taxon>Alveolata</taxon>
        <taxon>Ciliophora</taxon>
        <taxon>Intramacronucleata</taxon>
        <taxon>Oligohymenophorea</taxon>
        <taxon>Scuticociliatia</taxon>
        <taxon>Philasterida</taxon>
        <taxon>Pseudocohnilembidae</taxon>
        <taxon>Pseudocohnilembus</taxon>
    </lineage>
</organism>
<accession>A0A0V0Q844</accession>